<keyword evidence="2" id="KW-1185">Reference proteome</keyword>
<dbReference type="GeneID" id="26622839"/>
<gene>
    <name evidence="1" type="ORF">Pm5461_040</name>
</gene>
<dbReference type="EMBL" id="KP890823">
    <property type="protein sequence ID" value="AKA61902.1"/>
    <property type="molecule type" value="Genomic_DNA"/>
</dbReference>
<dbReference type="SUPFAM" id="SSF52540">
    <property type="entry name" value="P-loop containing nucleoside triphosphate hydrolases"/>
    <property type="match status" value="1"/>
</dbReference>
<dbReference type="Gene3D" id="3.40.50.300">
    <property type="entry name" value="P-loop containing nucleotide triphosphate hydrolases"/>
    <property type="match status" value="1"/>
</dbReference>
<dbReference type="OrthoDB" id="12783at10239"/>
<accession>A0A0G2SSJ6</accession>
<proteinExistence type="predicted"/>
<evidence type="ECO:0008006" key="3">
    <source>
        <dbReference type="Google" id="ProtNLM"/>
    </source>
</evidence>
<sequence length="186" mass="21627">MNIVAIEGPDNSGKTTLIQHLVENEGFTLIEFPKKTSEGLFTIVTRSEVAIFETLLEHLDPTKKYVLDRCFLSNMVYYIYRKHHNKSFIIKENQESFNNYVKDLIKLRSKCLVVGLTRNRLGEDFEDDLIKLSKDEFNDIISVYDLFYDNMNIQTFKLVEHDSKNNVLDAAPYDSVINYINSKLGQ</sequence>
<reference evidence="1 2" key="1">
    <citation type="submission" date="2015-03" db="EMBL/GenBank/DDBJ databases">
        <authorList>
            <person name="Melo L.D.R."/>
            <person name="Veiga P."/>
            <person name="Cerca N."/>
            <person name="Kropinski A.M."/>
            <person name="Azeredo J."/>
            <person name="Almeida C."/>
            <person name="Sillankorva S."/>
        </authorList>
    </citation>
    <scope>NUCLEOTIDE SEQUENCE [LARGE SCALE GENOMIC DNA]</scope>
</reference>
<organism evidence="1 2">
    <name type="scientific">Proteus phage vB_PmiM_Pm5461</name>
    <dbReference type="NCBI Taxonomy" id="1636250"/>
    <lineage>
        <taxon>Viruses</taxon>
        <taxon>Duplodnaviria</taxon>
        <taxon>Heunggongvirae</taxon>
        <taxon>Uroviricota</taxon>
        <taxon>Caudoviricetes</taxon>
        <taxon>Pantevenvirales</taxon>
        <taxon>Straboviridae</taxon>
        <taxon>Bragavirus</taxon>
        <taxon>Bragavirus pm5461</taxon>
    </lineage>
</organism>
<protein>
    <recommendedName>
        <fullName evidence="3">Thymidylate kinase</fullName>
    </recommendedName>
</protein>
<dbReference type="Proteomes" id="UP000202749">
    <property type="component" value="Segment"/>
</dbReference>
<dbReference type="InterPro" id="IPR027417">
    <property type="entry name" value="P-loop_NTPase"/>
</dbReference>
<dbReference type="KEGG" id="vg:26622839"/>
<evidence type="ECO:0000313" key="1">
    <source>
        <dbReference type="EMBL" id="AKA61902.1"/>
    </source>
</evidence>
<name>A0A0G2SSJ6_9CAUD</name>
<dbReference type="RefSeq" id="YP_009195458.1">
    <property type="nucleotide sequence ID" value="NC_028762.1"/>
</dbReference>
<evidence type="ECO:0000313" key="2">
    <source>
        <dbReference type="Proteomes" id="UP000202749"/>
    </source>
</evidence>